<evidence type="ECO:0000313" key="1">
    <source>
        <dbReference type="EMBL" id="GAA5515044.1"/>
    </source>
</evidence>
<name>A0ABP9WCJ0_9DEIO</name>
<gene>
    <name evidence="1" type="ORF">Dcar01_03808</name>
</gene>
<dbReference type="Proteomes" id="UP001401887">
    <property type="component" value="Unassembled WGS sequence"/>
</dbReference>
<dbReference type="RefSeq" id="WP_345468448.1">
    <property type="nucleotide sequence ID" value="NZ_BAABRP010000034.1"/>
</dbReference>
<proteinExistence type="predicted"/>
<organism evidence="1 2">
    <name type="scientific">Deinococcus carri</name>
    <dbReference type="NCBI Taxonomy" id="1211323"/>
    <lineage>
        <taxon>Bacteria</taxon>
        <taxon>Thermotogati</taxon>
        <taxon>Deinococcota</taxon>
        <taxon>Deinococci</taxon>
        <taxon>Deinococcales</taxon>
        <taxon>Deinococcaceae</taxon>
        <taxon>Deinococcus</taxon>
    </lineage>
</organism>
<reference evidence="1 2" key="1">
    <citation type="submission" date="2024-02" db="EMBL/GenBank/DDBJ databases">
        <title>Deinococcus carri NBRC 110142.</title>
        <authorList>
            <person name="Ichikawa N."/>
            <person name="Katano-Makiyama Y."/>
            <person name="Hidaka K."/>
        </authorList>
    </citation>
    <scope>NUCLEOTIDE SEQUENCE [LARGE SCALE GENOMIC DNA]</scope>
    <source>
        <strain evidence="1 2">NBRC 110142</strain>
    </source>
</reference>
<comment type="caution">
    <text evidence="1">The sequence shown here is derived from an EMBL/GenBank/DDBJ whole genome shotgun (WGS) entry which is preliminary data.</text>
</comment>
<keyword evidence="2" id="KW-1185">Reference proteome</keyword>
<protein>
    <submittedName>
        <fullName evidence="1">Uncharacterized protein</fullName>
    </submittedName>
</protein>
<sequence>MTEQLPDATFQQVQHAVAAVPDLLWTPCQGGYSDYRYSACYLDGSENLTESFKHVVEQLTDVGFTVISTGNADTALSATMTRKEPSAELTVTYVHNELSLFMQHPETGMFGAPPREGEDRLRGTTEYTRLDADGVAKHFLYRLLLSQNPALRAVPGKILPCKKPEPGVLCARTGWTEAEFGDALAAFYFGGDVNTFRSLNAKPTFTYQPTLSDAFEGLDVKLPVVRKVAPNAYVVRDEGGYHGREISLGMEAGGLVTVAVK</sequence>
<dbReference type="EMBL" id="BAABRP010000034">
    <property type="protein sequence ID" value="GAA5515044.1"/>
    <property type="molecule type" value="Genomic_DNA"/>
</dbReference>
<evidence type="ECO:0000313" key="2">
    <source>
        <dbReference type="Proteomes" id="UP001401887"/>
    </source>
</evidence>
<accession>A0ABP9WCJ0</accession>